<evidence type="ECO:0000259" key="14">
    <source>
        <dbReference type="PROSITE" id="PS51186"/>
    </source>
</evidence>
<comment type="similarity">
    <text evidence="4">Belongs to the acetyltransferase family. AANAT subfamily.</text>
</comment>
<comment type="catalytic activity">
    <reaction evidence="9">
        <text>dopamine + acetyl-CoA = N-acetyldopamine + CoA + H(+)</text>
        <dbReference type="Rhea" id="RHEA:51388"/>
        <dbReference type="ChEBI" id="CHEBI:15378"/>
        <dbReference type="ChEBI" id="CHEBI:57287"/>
        <dbReference type="ChEBI" id="CHEBI:57288"/>
        <dbReference type="ChEBI" id="CHEBI:59905"/>
        <dbReference type="ChEBI" id="CHEBI:125678"/>
    </reaction>
    <physiologicalReaction direction="left-to-right" evidence="9">
        <dbReference type="Rhea" id="RHEA:51389"/>
    </physiologicalReaction>
</comment>
<keyword evidence="2" id="KW-0012">Acyltransferase</keyword>
<evidence type="ECO:0000256" key="8">
    <source>
        <dbReference type="ARBA" id="ARBA00051284"/>
    </source>
</evidence>
<comment type="catalytic activity">
    <reaction evidence="12">
        <text>dopamine + hexadecanoyl-CoA = N-hexadecanoyl-dopamine + CoA + H(+)</text>
        <dbReference type="Rhea" id="RHEA:51376"/>
        <dbReference type="ChEBI" id="CHEBI:15378"/>
        <dbReference type="ChEBI" id="CHEBI:57287"/>
        <dbReference type="ChEBI" id="CHEBI:57379"/>
        <dbReference type="ChEBI" id="CHEBI:59905"/>
        <dbReference type="ChEBI" id="CHEBI:134058"/>
    </reaction>
    <physiologicalReaction direction="left-to-right" evidence="12">
        <dbReference type="Rhea" id="RHEA:51377"/>
    </physiologicalReaction>
</comment>
<dbReference type="EC" id="2.3.1.87" evidence="5"/>
<evidence type="ECO:0000313" key="16">
    <source>
        <dbReference type="Proteomes" id="UP001153620"/>
    </source>
</evidence>
<dbReference type="GO" id="GO:0004059">
    <property type="term" value="F:aralkylamine N-acetyltransferase activity"/>
    <property type="evidence" value="ECO:0007669"/>
    <property type="project" value="UniProtKB-EC"/>
</dbReference>
<sequence>MSEIVVRIASERDLKFIHEFLFDHFHNVEPIEVSHRIKHEKVQPNDDYLMSCINCNTTLMGFIDGILVGVLIAGTILPNEHERNLEASKSMKHEKHADVLRFLSYIDEKANYCTRLDVPEALHIHIVSVHRDYRGRGIANSLFEYCIENGKYLKYQALTVDCTNYYTSKIAEQRDFSLMSTVTYDEYHEYIGEKLFEPSEPHMQIKSYALLINNQNNDNQRIILR</sequence>
<evidence type="ECO:0000256" key="10">
    <source>
        <dbReference type="ARBA" id="ARBA00051823"/>
    </source>
</evidence>
<protein>
    <recommendedName>
        <fullName evidence="5">aralkylamine N-acetyltransferase</fullName>
        <ecNumber evidence="5">2.3.1.87</ecNumber>
    </recommendedName>
</protein>
<evidence type="ECO:0000256" key="2">
    <source>
        <dbReference type="ARBA" id="ARBA00023315"/>
    </source>
</evidence>
<gene>
    <name evidence="15" type="ORF">CHIRRI_LOCUS3041</name>
</gene>
<dbReference type="FunFam" id="3.40.630.30:FF:000046">
    <property type="entry name" value="Dopamine N-acetyltransferase"/>
    <property type="match status" value="1"/>
</dbReference>
<evidence type="ECO:0000256" key="1">
    <source>
        <dbReference type="ARBA" id="ARBA00022679"/>
    </source>
</evidence>
<evidence type="ECO:0000256" key="5">
    <source>
        <dbReference type="ARBA" id="ARBA00039114"/>
    </source>
</evidence>
<reference evidence="15" key="1">
    <citation type="submission" date="2022-01" db="EMBL/GenBank/DDBJ databases">
        <authorList>
            <person name="King R."/>
        </authorList>
    </citation>
    <scope>NUCLEOTIDE SEQUENCE</scope>
</reference>
<dbReference type="AlphaFoldDB" id="A0A9N9RNF2"/>
<dbReference type="OrthoDB" id="8113373at2759"/>
<dbReference type="PANTHER" id="PTHR20905">
    <property type="entry name" value="N-ACETYLTRANSFERASE-RELATED"/>
    <property type="match status" value="1"/>
</dbReference>
<dbReference type="Pfam" id="PF13673">
    <property type="entry name" value="Acetyltransf_10"/>
    <property type="match status" value="1"/>
</dbReference>
<keyword evidence="16" id="KW-1185">Reference proteome</keyword>
<evidence type="ECO:0000256" key="11">
    <source>
        <dbReference type="ARBA" id="ARBA00052178"/>
    </source>
</evidence>
<comment type="catalytic activity">
    <reaction evidence="10">
        <text>serotonin + (9Z)-octadecenoyl-CoA = N-(9Z-octadecenoyl)-serotonin + CoA + H(+)</text>
        <dbReference type="Rhea" id="RHEA:51392"/>
        <dbReference type="ChEBI" id="CHEBI:15378"/>
        <dbReference type="ChEBI" id="CHEBI:57287"/>
        <dbReference type="ChEBI" id="CHEBI:57387"/>
        <dbReference type="ChEBI" id="CHEBI:134064"/>
        <dbReference type="ChEBI" id="CHEBI:350546"/>
    </reaction>
    <physiologicalReaction direction="left-to-right" evidence="10">
        <dbReference type="Rhea" id="RHEA:51393"/>
    </physiologicalReaction>
</comment>
<dbReference type="CDD" id="cd04301">
    <property type="entry name" value="NAT_SF"/>
    <property type="match status" value="1"/>
</dbReference>
<evidence type="ECO:0000256" key="3">
    <source>
        <dbReference type="ARBA" id="ARBA00037926"/>
    </source>
</evidence>
<evidence type="ECO:0000256" key="13">
    <source>
        <dbReference type="ARBA" id="ARBA00052491"/>
    </source>
</evidence>
<comment type="catalytic activity">
    <reaction evidence="13">
        <text>serotonin + acetyl-CoA = N-acetylserotonin + CoA + H(+)</text>
        <dbReference type="Rhea" id="RHEA:25217"/>
        <dbReference type="ChEBI" id="CHEBI:15378"/>
        <dbReference type="ChEBI" id="CHEBI:17697"/>
        <dbReference type="ChEBI" id="CHEBI:57287"/>
        <dbReference type="ChEBI" id="CHEBI:57288"/>
        <dbReference type="ChEBI" id="CHEBI:350546"/>
        <dbReference type="EC" id="2.3.1.87"/>
    </reaction>
    <physiologicalReaction direction="left-to-right" evidence="13">
        <dbReference type="Rhea" id="RHEA:25218"/>
    </physiologicalReaction>
</comment>
<proteinExistence type="inferred from homology"/>
<dbReference type="SUPFAM" id="SSF55729">
    <property type="entry name" value="Acyl-CoA N-acyltransferases (Nat)"/>
    <property type="match status" value="1"/>
</dbReference>
<dbReference type="PANTHER" id="PTHR20905:SF1">
    <property type="entry name" value="AT07410P-RELATED"/>
    <property type="match status" value="1"/>
</dbReference>
<dbReference type="InterPro" id="IPR016181">
    <property type="entry name" value="Acyl_CoA_acyltransferase"/>
</dbReference>
<dbReference type="EMBL" id="OU895877">
    <property type="protein sequence ID" value="CAG9800090.1"/>
    <property type="molecule type" value="Genomic_DNA"/>
</dbReference>
<evidence type="ECO:0000313" key="15">
    <source>
        <dbReference type="EMBL" id="CAG9800090.1"/>
    </source>
</evidence>
<comment type="catalytic activity">
    <reaction evidence="7">
        <text>serotonin + octadecanoyl-CoA = N-octadecanoyl-serotonin + CoA + H(+)</text>
        <dbReference type="Rhea" id="RHEA:51400"/>
        <dbReference type="ChEBI" id="CHEBI:15378"/>
        <dbReference type="ChEBI" id="CHEBI:57287"/>
        <dbReference type="ChEBI" id="CHEBI:57394"/>
        <dbReference type="ChEBI" id="CHEBI:134065"/>
        <dbReference type="ChEBI" id="CHEBI:350546"/>
    </reaction>
    <physiologicalReaction direction="left-to-right" evidence="7">
        <dbReference type="Rhea" id="RHEA:51401"/>
    </physiologicalReaction>
</comment>
<evidence type="ECO:0000256" key="12">
    <source>
        <dbReference type="ARBA" id="ARBA00052335"/>
    </source>
</evidence>
<comment type="catalytic activity">
    <reaction evidence="11">
        <text>serotonin + hexadecanoyl-CoA = N-hexadecanoyl-serotonin + CoA + H(+)</text>
        <dbReference type="Rhea" id="RHEA:51384"/>
        <dbReference type="ChEBI" id="CHEBI:15378"/>
        <dbReference type="ChEBI" id="CHEBI:57287"/>
        <dbReference type="ChEBI" id="CHEBI:57379"/>
        <dbReference type="ChEBI" id="CHEBI:134059"/>
        <dbReference type="ChEBI" id="CHEBI:350546"/>
    </reaction>
    <physiologicalReaction direction="left-to-right" evidence="11">
        <dbReference type="Rhea" id="RHEA:51385"/>
    </physiologicalReaction>
</comment>
<comment type="catalytic activity">
    <reaction evidence="8">
        <text>serotonin + (5Z,8Z,11Z,14Z)-eicosatetraenoyl-CoA = N-[(5Z,8Z,11Z,14Z)-eicosatetraenoyl]-serotonin + CoA + H(+)</text>
        <dbReference type="Rhea" id="RHEA:51396"/>
        <dbReference type="ChEBI" id="CHEBI:15378"/>
        <dbReference type="ChEBI" id="CHEBI:57287"/>
        <dbReference type="ChEBI" id="CHEBI:57368"/>
        <dbReference type="ChEBI" id="CHEBI:132255"/>
        <dbReference type="ChEBI" id="CHEBI:350546"/>
    </reaction>
    <physiologicalReaction direction="left-to-right" evidence="8">
        <dbReference type="Rhea" id="RHEA:51397"/>
    </physiologicalReaction>
</comment>
<dbReference type="Gene3D" id="3.40.630.30">
    <property type="match status" value="1"/>
</dbReference>
<dbReference type="InterPro" id="IPR000182">
    <property type="entry name" value="GNAT_dom"/>
</dbReference>
<organism evidence="15 16">
    <name type="scientific">Chironomus riparius</name>
    <dbReference type="NCBI Taxonomy" id="315576"/>
    <lineage>
        <taxon>Eukaryota</taxon>
        <taxon>Metazoa</taxon>
        <taxon>Ecdysozoa</taxon>
        <taxon>Arthropoda</taxon>
        <taxon>Hexapoda</taxon>
        <taxon>Insecta</taxon>
        <taxon>Pterygota</taxon>
        <taxon>Neoptera</taxon>
        <taxon>Endopterygota</taxon>
        <taxon>Diptera</taxon>
        <taxon>Nematocera</taxon>
        <taxon>Chironomoidea</taxon>
        <taxon>Chironomidae</taxon>
        <taxon>Chironominae</taxon>
        <taxon>Chironomus</taxon>
    </lineage>
</organism>
<feature type="domain" description="N-acetyltransferase" evidence="14">
    <location>
        <begin position="4"/>
        <end position="197"/>
    </location>
</feature>
<evidence type="ECO:0000256" key="4">
    <source>
        <dbReference type="ARBA" id="ARBA00038182"/>
    </source>
</evidence>
<evidence type="ECO:0000256" key="6">
    <source>
        <dbReference type="ARBA" id="ARBA00050189"/>
    </source>
</evidence>
<evidence type="ECO:0000256" key="7">
    <source>
        <dbReference type="ARBA" id="ARBA00050849"/>
    </source>
</evidence>
<dbReference type="Proteomes" id="UP001153620">
    <property type="component" value="Chromosome 1"/>
</dbReference>
<accession>A0A9N9RNF2</accession>
<name>A0A9N9RNF2_9DIPT</name>
<reference evidence="15" key="2">
    <citation type="submission" date="2022-10" db="EMBL/GenBank/DDBJ databases">
        <authorList>
            <consortium name="ENA_rothamsted_submissions"/>
            <consortium name="culmorum"/>
            <person name="King R."/>
        </authorList>
    </citation>
    <scope>NUCLEOTIDE SEQUENCE</scope>
</reference>
<keyword evidence="1" id="KW-0808">Transferase</keyword>
<dbReference type="PROSITE" id="PS51186">
    <property type="entry name" value="GNAT"/>
    <property type="match status" value="1"/>
</dbReference>
<comment type="pathway">
    <text evidence="3">Aromatic compound metabolism; melatonin biosynthesis; melatonin from serotonin: step 1/2.</text>
</comment>
<comment type="catalytic activity">
    <reaction evidence="6">
        <text>dopamine + (9Z)-octadecenoyl-CoA = N-(9Z-octadecanoyl)-dopamine + CoA + H(+)</text>
        <dbReference type="Rhea" id="RHEA:51380"/>
        <dbReference type="ChEBI" id="CHEBI:15378"/>
        <dbReference type="ChEBI" id="CHEBI:31883"/>
        <dbReference type="ChEBI" id="CHEBI:57287"/>
        <dbReference type="ChEBI" id="CHEBI:57387"/>
        <dbReference type="ChEBI" id="CHEBI:59905"/>
    </reaction>
    <physiologicalReaction direction="left-to-right" evidence="6">
        <dbReference type="Rhea" id="RHEA:51381"/>
    </physiologicalReaction>
</comment>
<evidence type="ECO:0000256" key="9">
    <source>
        <dbReference type="ARBA" id="ARBA00051711"/>
    </source>
</evidence>